<evidence type="ECO:0000313" key="6">
    <source>
        <dbReference type="Proteomes" id="UP000198964"/>
    </source>
</evidence>
<organism evidence="5 6">
    <name type="scientific">Sunxiuqinia elliptica</name>
    <dbReference type="NCBI Taxonomy" id="655355"/>
    <lineage>
        <taxon>Bacteria</taxon>
        <taxon>Pseudomonadati</taxon>
        <taxon>Bacteroidota</taxon>
        <taxon>Bacteroidia</taxon>
        <taxon>Marinilabiliales</taxon>
        <taxon>Prolixibacteraceae</taxon>
        <taxon>Sunxiuqinia</taxon>
    </lineage>
</organism>
<dbReference type="EMBL" id="FONW01000001">
    <property type="protein sequence ID" value="SFE41632.1"/>
    <property type="molecule type" value="Genomic_DNA"/>
</dbReference>
<evidence type="ECO:0000313" key="5">
    <source>
        <dbReference type="EMBL" id="SFE41632.1"/>
    </source>
</evidence>
<dbReference type="Pfam" id="PF00535">
    <property type="entry name" value="Glycos_transf_2"/>
    <property type="match status" value="1"/>
</dbReference>
<evidence type="ECO:0000256" key="2">
    <source>
        <dbReference type="ARBA" id="ARBA00022676"/>
    </source>
</evidence>
<dbReference type="STRING" id="655355.SAMN05216283_10184"/>
<protein>
    <submittedName>
        <fullName evidence="5">Glycosyltransferase, GT2 family</fullName>
    </submittedName>
</protein>
<sequence>MENTAVILTCHNRKDKTLNCLNRLFESAANSGLEVATYLVDDGSTDGTGEAVKKCFPKVNVIQGNGNLFWNQGMRLAWNEASKKDYDFYLWLNDDTNLFPSALSELFYAYKFLYTQNQNPALICGACCSEVGVDEFSYGGRSEVGPVVPNGSLQTCKYINGNVVLVSKEIFEELGNLAGDYTHGMGDFDYGLRAQRAGFKCYTSKEYIAACLPNEETPRWCDPKEKLSKRLKIFYSPLGLNYKEYIIFRRKFWPNEWYVFAIKAYLKALVPRLYTAAAKNRL</sequence>
<evidence type="ECO:0000256" key="3">
    <source>
        <dbReference type="ARBA" id="ARBA00022679"/>
    </source>
</evidence>
<dbReference type="PANTHER" id="PTHR43179">
    <property type="entry name" value="RHAMNOSYLTRANSFERASE WBBL"/>
    <property type="match status" value="1"/>
</dbReference>
<dbReference type="GO" id="GO:0016757">
    <property type="term" value="F:glycosyltransferase activity"/>
    <property type="evidence" value="ECO:0007669"/>
    <property type="project" value="UniProtKB-KW"/>
</dbReference>
<evidence type="ECO:0000256" key="1">
    <source>
        <dbReference type="ARBA" id="ARBA00006739"/>
    </source>
</evidence>
<keyword evidence="2" id="KW-0328">Glycosyltransferase</keyword>
<keyword evidence="3 5" id="KW-0808">Transferase</keyword>
<accession>A0A1I2ACN0</accession>
<dbReference type="PANTHER" id="PTHR43179:SF12">
    <property type="entry name" value="GALACTOFURANOSYLTRANSFERASE GLFT2"/>
    <property type="match status" value="1"/>
</dbReference>
<comment type="similarity">
    <text evidence="1">Belongs to the glycosyltransferase 2 family.</text>
</comment>
<gene>
    <name evidence="5" type="ORF">SAMN05216283_10184</name>
</gene>
<dbReference type="Proteomes" id="UP000198964">
    <property type="component" value="Unassembled WGS sequence"/>
</dbReference>
<proteinExistence type="inferred from homology"/>
<dbReference type="InterPro" id="IPR029044">
    <property type="entry name" value="Nucleotide-diphossugar_trans"/>
</dbReference>
<name>A0A1I2ACN0_9BACT</name>
<dbReference type="InterPro" id="IPR001173">
    <property type="entry name" value="Glyco_trans_2-like"/>
</dbReference>
<dbReference type="SUPFAM" id="SSF53448">
    <property type="entry name" value="Nucleotide-diphospho-sugar transferases"/>
    <property type="match status" value="1"/>
</dbReference>
<dbReference type="AlphaFoldDB" id="A0A1I2ACN0"/>
<feature type="domain" description="Glycosyltransferase 2-like" evidence="4">
    <location>
        <begin position="6"/>
        <end position="109"/>
    </location>
</feature>
<reference evidence="5 6" key="1">
    <citation type="submission" date="2016-10" db="EMBL/GenBank/DDBJ databases">
        <authorList>
            <person name="de Groot N.N."/>
        </authorList>
    </citation>
    <scope>NUCLEOTIDE SEQUENCE [LARGE SCALE GENOMIC DNA]</scope>
    <source>
        <strain evidence="5 6">CGMCC 1.9156</strain>
    </source>
</reference>
<dbReference type="Gene3D" id="3.90.550.10">
    <property type="entry name" value="Spore Coat Polysaccharide Biosynthesis Protein SpsA, Chain A"/>
    <property type="match status" value="1"/>
</dbReference>
<evidence type="ECO:0000259" key="4">
    <source>
        <dbReference type="Pfam" id="PF00535"/>
    </source>
</evidence>
<keyword evidence="6" id="KW-1185">Reference proteome</keyword>
<dbReference type="RefSeq" id="WP_093917845.1">
    <property type="nucleotide sequence ID" value="NZ_FONW01000001.1"/>
</dbReference>